<organism evidence="1 2">
    <name type="scientific">Pseudoxanthomonas suwonensis</name>
    <dbReference type="NCBI Taxonomy" id="314722"/>
    <lineage>
        <taxon>Bacteria</taxon>
        <taxon>Pseudomonadati</taxon>
        <taxon>Pseudomonadota</taxon>
        <taxon>Gammaproteobacteria</taxon>
        <taxon>Lysobacterales</taxon>
        <taxon>Lysobacteraceae</taxon>
        <taxon>Pseudoxanthomonas</taxon>
    </lineage>
</organism>
<dbReference type="PATRIC" id="fig|314722.6.peg.2247"/>
<dbReference type="Proteomes" id="UP000033067">
    <property type="component" value="Chromosome"/>
</dbReference>
<keyword evidence="2" id="KW-1185">Reference proteome</keyword>
<dbReference type="GO" id="GO:0016811">
    <property type="term" value="F:hydrolase activity, acting on carbon-nitrogen (but not peptide) bonds, in linear amides"/>
    <property type="evidence" value="ECO:0007669"/>
    <property type="project" value="TreeGrafter"/>
</dbReference>
<sequence>MAEVRTVLAVGAHPDDLELGCGATLAKLVRGGVRVRALVLTEGVAGAAAGQDRCTETRAALGALGVDDLHQARLPDTGLPGAIAEAVRLLEVQCRELRPDRVYTMFKDDRHQDHRAVYEACMVACRGVPQLLGYETPSSWPNYVPSVFEPVDDLLERKIAALRFHASQRQRSYMDPGQIRCSARFRGQQVGLGPCEGFIPYRMVL</sequence>
<dbReference type="PANTHER" id="PTHR12993">
    <property type="entry name" value="N-ACETYLGLUCOSAMINYL-PHOSPHATIDYLINOSITOL DE-N-ACETYLASE-RELATED"/>
    <property type="match status" value="1"/>
</dbReference>
<dbReference type="KEGG" id="psuw:WQ53_10425"/>
<dbReference type="Pfam" id="PF02585">
    <property type="entry name" value="PIG-L"/>
    <property type="match status" value="1"/>
</dbReference>
<dbReference type="EMBL" id="CP011144">
    <property type="protein sequence ID" value="AKC87098.1"/>
    <property type="molecule type" value="Genomic_DNA"/>
</dbReference>
<evidence type="ECO:0000313" key="1">
    <source>
        <dbReference type="EMBL" id="AKC87098.1"/>
    </source>
</evidence>
<dbReference type="RefSeq" id="WP_052632097.1">
    <property type="nucleotide sequence ID" value="NZ_CP011144.1"/>
</dbReference>
<dbReference type="PANTHER" id="PTHR12993:SF30">
    <property type="entry name" value="N-ACETYL-ALPHA-D-GLUCOSAMINYL L-MALATE DEACETYLASE 1"/>
    <property type="match status" value="1"/>
</dbReference>
<dbReference type="InterPro" id="IPR003737">
    <property type="entry name" value="GlcNAc_PI_deacetylase-related"/>
</dbReference>
<gene>
    <name evidence="1" type="ORF">WQ53_10425</name>
</gene>
<dbReference type="SUPFAM" id="SSF102588">
    <property type="entry name" value="LmbE-like"/>
    <property type="match status" value="1"/>
</dbReference>
<evidence type="ECO:0000313" key="2">
    <source>
        <dbReference type="Proteomes" id="UP000033067"/>
    </source>
</evidence>
<reference evidence="1 2" key="1">
    <citation type="journal article" date="2015" name="Genome Announc.">
        <title>Complete Genome Sequence of Pseudoxanthomonas suwonensis Strain J1, a Cellulose-Degrading Bacterium Isolated from Leaf- and Wood-Enriched Soil.</title>
        <authorList>
            <person name="Hou L."/>
            <person name="Jiang J."/>
            <person name="Xu Z."/>
            <person name="Zhou Y."/>
            <person name="Leung F.C."/>
        </authorList>
    </citation>
    <scope>NUCLEOTIDE SEQUENCE [LARGE SCALE GENOMIC DNA]</scope>
    <source>
        <strain evidence="1 2">J1</strain>
    </source>
</reference>
<dbReference type="AlphaFoldDB" id="A0A0E3Z1I3"/>
<accession>A0A0E3Z1I3</accession>
<name>A0A0E3Z1I3_9GAMM</name>
<proteinExistence type="predicted"/>
<dbReference type="OrthoDB" id="9790023at2"/>
<dbReference type="Gene3D" id="3.40.50.10320">
    <property type="entry name" value="LmbE-like"/>
    <property type="match status" value="1"/>
</dbReference>
<dbReference type="InterPro" id="IPR024078">
    <property type="entry name" value="LmbE-like_dom_sf"/>
</dbReference>
<protein>
    <submittedName>
        <fullName evidence="1">N-acetyl glucosamine deacetylase</fullName>
    </submittedName>
</protein>